<proteinExistence type="predicted"/>
<accession>Q859A5</accession>
<dbReference type="Proteomes" id="UP000001251">
    <property type="component" value="Segment"/>
</dbReference>
<keyword evidence="2" id="KW-1185">Reference proteome</keyword>
<gene>
    <name evidence="1" type="primary">52.1</name>
</gene>
<organism evidence="1 2">
    <name type="scientific">Lomovskayavirus BT1</name>
    <dbReference type="NCBI Taxonomy" id="225588"/>
    <lineage>
        <taxon>Viruses</taxon>
        <taxon>Duplodnaviria</taxon>
        <taxon>Heunggongvirae</taxon>
        <taxon>Uroviricota</taxon>
        <taxon>Caudoviricetes</taxon>
        <taxon>Colingsworthviridae</taxon>
        <taxon>Lomovskayavirus</taxon>
    </lineage>
</organism>
<name>Q859A5_9CAUD</name>
<evidence type="ECO:0000313" key="1">
    <source>
        <dbReference type="EMBL" id="CAD80120.1"/>
    </source>
</evidence>
<protein>
    <submittedName>
        <fullName evidence="1">Gp52.1</fullName>
    </submittedName>
</protein>
<dbReference type="RefSeq" id="NP_813712.1">
    <property type="nucleotide sequence ID" value="NC_004664.2"/>
</dbReference>
<dbReference type="EMBL" id="AJ550940">
    <property type="protein sequence ID" value="CAD80120.1"/>
    <property type="molecule type" value="Genomic_DNA"/>
</dbReference>
<reference evidence="1 2" key="1">
    <citation type="journal article" date="2003" name="J. Bacteriol.">
        <title>Integration site for Streptomyces phage phiBT1 and development of site-specific integrating vectors.</title>
        <authorList>
            <person name="Gregory M.A."/>
            <person name="Till R."/>
            <person name="Smith M.C."/>
        </authorList>
    </citation>
    <scope>NUCLEOTIDE SEQUENCE</scope>
</reference>
<evidence type="ECO:0000313" key="2">
    <source>
        <dbReference type="Proteomes" id="UP000001251"/>
    </source>
</evidence>
<dbReference type="GeneID" id="1258876"/>
<dbReference type="KEGG" id="vg:1258876"/>
<sequence length="56" mass="6118">MKKRAKDVTLGDVVVTESGLMDVKTVSTDMIVGTTMLGWGPNALIFEPYEEVETVD</sequence>